<feature type="compositionally biased region" description="Acidic residues" evidence="1">
    <location>
        <begin position="44"/>
        <end position="77"/>
    </location>
</feature>
<protein>
    <submittedName>
        <fullName evidence="3">SUMF1/EgtB/PvdO family nonheme iron enzyme</fullName>
    </submittedName>
</protein>
<feature type="region of interest" description="Disordered" evidence="1">
    <location>
        <begin position="44"/>
        <end position="94"/>
    </location>
</feature>
<accession>A0A8J6TLS7</accession>
<evidence type="ECO:0000313" key="3">
    <source>
        <dbReference type="EMBL" id="MBC8431736.1"/>
    </source>
</evidence>
<name>A0A8J6TLS7_9BACT</name>
<organism evidence="3 4">
    <name type="scientific">Candidatus Desulfatibia vada</name>
    <dbReference type="NCBI Taxonomy" id="2841696"/>
    <lineage>
        <taxon>Bacteria</taxon>
        <taxon>Pseudomonadati</taxon>
        <taxon>Thermodesulfobacteriota</taxon>
        <taxon>Desulfobacteria</taxon>
        <taxon>Desulfobacterales</taxon>
        <taxon>Desulfobacterales incertae sedis</taxon>
        <taxon>Candidatus Desulfatibia</taxon>
    </lineage>
</organism>
<dbReference type="InterPro" id="IPR016187">
    <property type="entry name" value="CTDL_fold"/>
</dbReference>
<dbReference type="Proteomes" id="UP000605201">
    <property type="component" value="Unassembled WGS sequence"/>
</dbReference>
<dbReference type="AlphaFoldDB" id="A0A8J6TLS7"/>
<dbReference type="InterPro" id="IPR042095">
    <property type="entry name" value="SUMF_sf"/>
</dbReference>
<evidence type="ECO:0000313" key="4">
    <source>
        <dbReference type="Proteomes" id="UP000605201"/>
    </source>
</evidence>
<sequence length="371" mass="41986">EVEEVEDLAEDDILEEVADFDLEAVAEDFEEVEEVEELAEDEVLEEVEVGDNEFEGDEAADDFEGVEEEHEPEEVGLPDDSLGQEYSDEESEKIDQDKLLAEQFDGFLGTMDRYYNQYILIPEGEYIIGSRNGKKDARPEQNVRLSSFYIGQYPVVNGLFEIFVEKTGYKTFAEKIGYGTVYYGRFQKAKDERTGLMTSTWNSSLHCENVEGACWYQPSGPGSTLHNKRTHPVVQITREDAMAFAAWTGKKLPTEAEWEVAARTASGWIYPWGPDWRNDSCNLEESCIGDTTPVDQYAEFKNDFGIADTMGNVMEWTSDGLETISNKANESGYYIAKGGNWVSGNDIKLFDRSKLEPETHSNILGFRCVVY</sequence>
<evidence type="ECO:0000256" key="1">
    <source>
        <dbReference type="SAM" id="MobiDB-lite"/>
    </source>
</evidence>
<dbReference type="Gene3D" id="3.90.1580.10">
    <property type="entry name" value="paralog of FGE (formylglycine-generating enzyme)"/>
    <property type="match status" value="1"/>
</dbReference>
<dbReference type="PANTHER" id="PTHR23150">
    <property type="entry name" value="SULFATASE MODIFYING FACTOR 1, 2"/>
    <property type="match status" value="1"/>
</dbReference>
<comment type="caution">
    <text evidence="3">The sequence shown here is derived from an EMBL/GenBank/DDBJ whole genome shotgun (WGS) entry which is preliminary data.</text>
</comment>
<dbReference type="Pfam" id="PF03781">
    <property type="entry name" value="FGE-sulfatase"/>
    <property type="match status" value="1"/>
</dbReference>
<feature type="non-terminal residue" evidence="3">
    <location>
        <position position="1"/>
    </location>
</feature>
<dbReference type="InterPro" id="IPR005532">
    <property type="entry name" value="SUMF_dom"/>
</dbReference>
<reference evidence="3 4" key="1">
    <citation type="submission" date="2020-08" db="EMBL/GenBank/DDBJ databases">
        <title>Bridging the membrane lipid divide: bacteria of the FCB group superphylum have the potential to synthesize archaeal ether lipids.</title>
        <authorList>
            <person name="Villanueva L."/>
            <person name="Von Meijenfeldt F.A.B."/>
            <person name="Westbye A.B."/>
            <person name="Yadav S."/>
            <person name="Hopmans E.C."/>
            <person name="Dutilh B.E."/>
            <person name="Sinninghe Damste J.S."/>
        </authorList>
    </citation>
    <scope>NUCLEOTIDE SEQUENCE [LARGE SCALE GENOMIC DNA]</scope>
    <source>
        <strain evidence="3">NIOZ-UU17</strain>
    </source>
</reference>
<dbReference type="InterPro" id="IPR051043">
    <property type="entry name" value="Sulfatase_Mod_Factor_Kinase"/>
</dbReference>
<dbReference type="GO" id="GO:0120147">
    <property type="term" value="F:formylglycine-generating oxidase activity"/>
    <property type="evidence" value="ECO:0007669"/>
    <property type="project" value="TreeGrafter"/>
</dbReference>
<proteinExistence type="predicted"/>
<gene>
    <name evidence="3" type="ORF">H8D96_07425</name>
</gene>
<feature type="domain" description="Sulfatase-modifying factor enzyme-like" evidence="2">
    <location>
        <begin position="117"/>
        <end position="369"/>
    </location>
</feature>
<dbReference type="PANTHER" id="PTHR23150:SF19">
    <property type="entry name" value="FORMYLGLYCINE-GENERATING ENZYME"/>
    <property type="match status" value="1"/>
</dbReference>
<dbReference type="EMBL" id="JACNIG010000169">
    <property type="protein sequence ID" value="MBC8431736.1"/>
    <property type="molecule type" value="Genomic_DNA"/>
</dbReference>
<evidence type="ECO:0000259" key="2">
    <source>
        <dbReference type="Pfam" id="PF03781"/>
    </source>
</evidence>
<dbReference type="SUPFAM" id="SSF56436">
    <property type="entry name" value="C-type lectin-like"/>
    <property type="match status" value="1"/>
</dbReference>